<evidence type="ECO:0000313" key="5">
    <source>
        <dbReference type="EMBL" id="KAF8645835.1"/>
    </source>
</evidence>
<protein>
    <recommendedName>
        <fullName evidence="7">Scarecrow-like protein 9</fullName>
    </recommendedName>
</protein>
<feature type="region of interest" description="Leucine repeat II (LRII)" evidence="3">
    <location>
        <begin position="406"/>
        <end position="438"/>
    </location>
</feature>
<evidence type="ECO:0000256" key="4">
    <source>
        <dbReference type="SAM" id="MobiDB-lite"/>
    </source>
</evidence>
<evidence type="ECO:0000256" key="2">
    <source>
        <dbReference type="ARBA" id="ARBA00023163"/>
    </source>
</evidence>
<evidence type="ECO:0000256" key="3">
    <source>
        <dbReference type="PROSITE-ProRule" id="PRU01191"/>
    </source>
</evidence>
<dbReference type="EMBL" id="JACEFO010002940">
    <property type="protein sequence ID" value="KAF8645835.1"/>
    <property type="molecule type" value="Genomic_DNA"/>
</dbReference>
<gene>
    <name evidence="5" type="ORF">HU200_066080</name>
</gene>
<sequence>MTTVELEEEQQQLGVMEATPPSPSVFLDLPPAPCIDGGRHSSPEDDDLVLPYISRMLMEEDIIDKFSDRYDDPDHTAILNAQQPFAEILSNAIQTCPCNLSQPLHTSAVGPYFDTQVPGIVFLNGTATGKVETNSLLTDENSVNEVSMAFFKGMEEANKFLPIRADSETIDSCSWKKRFARVDEVGRSTKRMAAPLQSESEEEADAREMLDRLMLNGYNPSLATIQEPPHVVKGTGKTPQPGRHTVDLHTMLIRCAEAVATDDRRGAADLLERIKCHSSPTGDSMQRLAYCFAKGLEARLAGTGSQIYRSLMAKRASMVCILKAYQFYMDSCCFLPVKHLFSNKTIYNAVAGRKKLHIVHYGIGHGLQWPDLLRWLAHREGGPPEVRLTGIDNPLPGFRPAQRIEETGQRLSECARQIGVPFNFHGIAKKLEAVHVDDLGIDPDEVLVINSMLHLQTLMDESVVVERPNPRDMVLSTIRKMRPSVFIHTVNNGSHSNAFFMPRFREALQRYAALFDMMDTIAPRDDDKRLLVERDIFARCVTNIIACEGMDRVQRPQSYKKWQARSQRAGLKQLPLDPEIVQMIKDKVKEYHMSFMINEDQRWLLLGWKGRVLYALSTWTANDNI</sequence>
<dbReference type="OrthoDB" id="678429at2759"/>
<feature type="region of interest" description="VHIID" evidence="3">
    <location>
        <begin position="325"/>
        <end position="390"/>
    </location>
</feature>
<comment type="caution">
    <text evidence="5">The sequence shown here is derived from an EMBL/GenBank/DDBJ whole genome shotgun (WGS) entry which is preliminary data.</text>
</comment>
<evidence type="ECO:0000256" key="1">
    <source>
        <dbReference type="ARBA" id="ARBA00023015"/>
    </source>
</evidence>
<keyword evidence="1" id="KW-0805">Transcription regulation</keyword>
<name>A0A835A744_9POAL</name>
<accession>A0A835A744</accession>
<feature type="compositionally biased region" description="Acidic residues" evidence="4">
    <location>
        <begin position="1"/>
        <end position="10"/>
    </location>
</feature>
<proteinExistence type="inferred from homology"/>
<keyword evidence="6" id="KW-1185">Reference proteome</keyword>
<feature type="region of interest" description="Leucine repeat I (LRI)" evidence="3">
    <location>
        <begin position="246"/>
        <end position="306"/>
    </location>
</feature>
<comment type="caution">
    <text evidence="3">Lacks conserved residue(s) required for the propagation of feature annotation.</text>
</comment>
<dbReference type="PROSITE" id="PS50985">
    <property type="entry name" value="GRAS"/>
    <property type="match status" value="1"/>
</dbReference>
<dbReference type="PANTHER" id="PTHR31636">
    <property type="entry name" value="OSJNBA0084A10.13 PROTEIN-RELATED"/>
    <property type="match status" value="1"/>
</dbReference>
<reference evidence="5" key="1">
    <citation type="submission" date="2020-07" db="EMBL/GenBank/DDBJ databases">
        <title>Genome sequence and genetic diversity analysis of an under-domesticated orphan crop, white fonio (Digitaria exilis).</title>
        <authorList>
            <person name="Bennetzen J.L."/>
            <person name="Chen S."/>
            <person name="Ma X."/>
            <person name="Wang X."/>
            <person name="Yssel A.E.J."/>
            <person name="Chaluvadi S.R."/>
            <person name="Johnson M."/>
            <person name="Gangashetty P."/>
            <person name="Hamidou F."/>
            <person name="Sanogo M.D."/>
            <person name="Zwaenepoel A."/>
            <person name="Wallace J."/>
            <person name="Van De Peer Y."/>
            <person name="Van Deynze A."/>
        </authorList>
    </citation>
    <scope>NUCLEOTIDE SEQUENCE</scope>
    <source>
        <tissue evidence="5">Leaves</tissue>
    </source>
</reference>
<evidence type="ECO:0008006" key="7">
    <source>
        <dbReference type="Google" id="ProtNLM"/>
    </source>
</evidence>
<evidence type="ECO:0000313" key="6">
    <source>
        <dbReference type="Proteomes" id="UP000636709"/>
    </source>
</evidence>
<dbReference type="Pfam" id="PF03514">
    <property type="entry name" value="GRAS"/>
    <property type="match status" value="1"/>
</dbReference>
<dbReference type="AlphaFoldDB" id="A0A835A744"/>
<feature type="region of interest" description="Disordered" evidence="4">
    <location>
        <begin position="1"/>
        <end position="22"/>
    </location>
</feature>
<comment type="similarity">
    <text evidence="3">Belongs to the GRAS family.</text>
</comment>
<keyword evidence="2" id="KW-0804">Transcription</keyword>
<dbReference type="Proteomes" id="UP000636709">
    <property type="component" value="Unassembled WGS sequence"/>
</dbReference>
<dbReference type="InterPro" id="IPR005202">
    <property type="entry name" value="TF_GRAS"/>
</dbReference>
<organism evidence="5 6">
    <name type="scientific">Digitaria exilis</name>
    <dbReference type="NCBI Taxonomy" id="1010633"/>
    <lineage>
        <taxon>Eukaryota</taxon>
        <taxon>Viridiplantae</taxon>
        <taxon>Streptophyta</taxon>
        <taxon>Embryophyta</taxon>
        <taxon>Tracheophyta</taxon>
        <taxon>Spermatophyta</taxon>
        <taxon>Magnoliopsida</taxon>
        <taxon>Liliopsida</taxon>
        <taxon>Poales</taxon>
        <taxon>Poaceae</taxon>
        <taxon>PACMAD clade</taxon>
        <taxon>Panicoideae</taxon>
        <taxon>Panicodae</taxon>
        <taxon>Paniceae</taxon>
        <taxon>Anthephorinae</taxon>
        <taxon>Digitaria</taxon>
    </lineage>
</organism>
<feature type="region of interest" description="SAW" evidence="3">
    <location>
        <begin position="546"/>
        <end position="620"/>
    </location>
</feature>